<dbReference type="HOGENOM" id="CLU_2647295_0_0_9"/>
<gene>
    <name evidence="1" type="ORF">RUMOBE_03740</name>
</gene>
<name>A5ZXI8_9FIRM</name>
<protein>
    <submittedName>
        <fullName evidence="1">Uncharacterized protein</fullName>
    </submittedName>
</protein>
<proteinExistence type="predicted"/>
<dbReference type="AlphaFoldDB" id="A5ZXI8"/>
<dbReference type="EMBL" id="AAVO02000025">
    <property type="protein sequence ID" value="EDM85704.1"/>
    <property type="molecule type" value="Genomic_DNA"/>
</dbReference>
<accession>A5ZXI8</accession>
<reference evidence="1 2" key="2">
    <citation type="submission" date="2007-04" db="EMBL/GenBank/DDBJ databases">
        <title>Draft genome sequence of Ruminococcus obeum (ATCC 29174).</title>
        <authorList>
            <person name="Sudarsanam P."/>
            <person name="Ley R."/>
            <person name="Guruge J."/>
            <person name="Turnbaugh P.J."/>
            <person name="Mahowald M."/>
            <person name="Liep D."/>
            <person name="Gordon J."/>
        </authorList>
    </citation>
    <scope>NUCLEOTIDE SEQUENCE [LARGE SCALE GENOMIC DNA]</scope>
    <source>
        <strain evidence="1 2">ATCC 29174</strain>
    </source>
</reference>
<organism evidence="1 2">
    <name type="scientific">Blautia obeum ATCC 29174</name>
    <dbReference type="NCBI Taxonomy" id="411459"/>
    <lineage>
        <taxon>Bacteria</taxon>
        <taxon>Bacillati</taxon>
        <taxon>Bacillota</taxon>
        <taxon>Clostridia</taxon>
        <taxon>Lachnospirales</taxon>
        <taxon>Lachnospiraceae</taxon>
        <taxon>Blautia</taxon>
    </lineage>
</organism>
<reference evidence="1 2" key="1">
    <citation type="submission" date="2007-03" db="EMBL/GenBank/DDBJ databases">
        <authorList>
            <person name="Fulton L."/>
            <person name="Clifton S."/>
            <person name="Fulton B."/>
            <person name="Xu J."/>
            <person name="Minx P."/>
            <person name="Pepin K.H."/>
            <person name="Johnson M."/>
            <person name="Thiruvilangam P."/>
            <person name="Bhonagiri V."/>
            <person name="Nash W.E."/>
            <person name="Mardis E.R."/>
            <person name="Wilson R.K."/>
        </authorList>
    </citation>
    <scope>NUCLEOTIDE SEQUENCE [LARGE SCALE GENOMIC DNA]</scope>
    <source>
        <strain evidence="1 2">ATCC 29174</strain>
    </source>
</reference>
<sequence>MLGLHGQILVIIKSNFHLSFSFPITFSRNKLPAITLIVYYTYCSQASNVLQTITVFQLIYTGNIFIIKKITRGGQE</sequence>
<dbReference type="Proteomes" id="UP000006002">
    <property type="component" value="Unassembled WGS sequence"/>
</dbReference>
<comment type="caution">
    <text evidence="1">The sequence shown here is derived from an EMBL/GenBank/DDBJ whole genome shotgun (WGS) entry which is preliminary data.</text>
</comment>
<evidence type="ECO:0000313" key="2">
    <source>
        <dbReference type="Proteomes" id="UP000006002"/>
    </source>
</evidence>
<evidence type="ECO:0000313" key="1">
    <source>
        <dbReference type="EMBL" id="EDM85704.1"/>
    </source>
</evidence>